<dbReference type="EMBL" id="WIUZ02000005">
    <property type="protein sequence ID" value="KAF9786870.1"/>
    <property type="molecule type" value="Genomic_DNA"/>
</dbReference>
<gene>
    <name evidence="1" type="ORF">BJ322DRAFT_1052388</name>
</gene>
<reference evidence="1" key="1">
    <citation type="journal article" date="2020" name="Nat. Commun.">
        <title>Large-scale genome sequencing of mycorrhizal fungi provides insights into the early evolution of symbiotic traits.</title>
        <authorList>
            <person name="Miyauchi S."/>
            <person name="Kiss E."/>
            <person name="Kuo A."/>
            <person name="Drula E."/>
            <person name="Kohler A."/>
            <person name="Sanchez-Garcia M."/>
            <person name="Morin E."/>
            <person name="Andreopoulos B."/>
            <person name="Barry K.W."/>
            <person name="Bonito G."/>
            <person name="Buee M."/>
            <person name="Carver A."/>
            <person name="Chen C."/>
            <person name="Cichocki N."/>
            <person name="Clum A."/>
            <person name="Culley D."/>
            <person name="Crous P.W."/>
            <person name="Fauchery L."/>
            <person name="Girlanda M."/>
            <person name="Hayes R.D."/>
            <person name="Keri Z."/>
            <person name="LaButti K."/>
            <person name="Lipzen A."/>
            <person name="Lombard V."/>
            <person name="Magnuson J."/>
            <person name="Maillard F."/>
            <person name="Murat C."/>
            <person name="Nolan M."/>
            <person name="Ohm R.A."/>
            <person name="Pangilinan J."/>
            <person name="Pereira M.F."/>
            <person name="Perotto S."/>
            <person name="Peter M."/>
            <person name="Pfister S."/>
            <person name="Riley R."/>
            <person name="Sitrit Y."/>
            <person name="Stielow J.B."/>
            <person name="Szollosi G."/>
            <person name="Zifcakova L."/>
            <person name="Stursova M."/>
            <person name="Spatafora J.W."/>
            <person name="Tedersoo L."/>
            <person name="Vaario L.M."/>
            <person name="Yamada A."/>
            <person name="Yan M."/>
            <person name="Wang P."/>
            <person name="Xu J."/>
            <person name="Bruns T."/>
            <person name="Baldrian P."/>
            <person name="Vilgalys R."/>
            <person name="Dunand C."/>
            <person name="Henrissat B."/>
            <person name="Grigoriev I.V."/>
            <person name="Hibbett D."/>
            <person name="Nagy L.G."/>
            <person name="Martin F.M."/>
        </authorList>
    </citation>
    <scope>NUCLEOTIDE SEQUENCE</scope>
    <source>
        <strain evidence="1">UH-Tt-Lm1</strain>
    </source>
</reference>
<accession>A0A9P6L877</accession>
<dbReference type="AlphaFoldDB" id="A0A9P6L877"/>
<protein>
    <submittedName>
        <fullName evidence="1">Uncharacterized protein</fullName>
    </submittedName>
</protein>
<evidence type="ECO:0000313" key="1">
    <source>
        <dbReference type="EMBL" id="KAF9786870.1"/>
    </source>
</evidence>
<dbReference type="Proteomes" id="UP000736335">
    <property type="component" value="Unassembled WGS sequence"/>
</dbReference>
<reference evidence="1" key="2">
    <citation type="submission" date="2020-11" db="EMBL/GenBank/DDBJ databases">
        <authorList>
            <consortium name="DOE Joint Genome Institute"/>
            <person name="Kuo A."/>
            <person name="Miyauchi S."/>
            <person name="Kiss E."/>
            <person name="Drula E."/>
            <person name="Kohler A."/>
            <person name="Sanchez-Garcia M."/>
            <person name="Andreopoulos B."/>
            <person name="Barry K.W."/>
            <person name="Bonito G."/>
            <person name="Buee M."/>
            <person name="Carver A."/>
            <person name="Chen C."/>
            <person name="Cichocki N."/>
            <person name="Clum A."/>
            <person name="Culley D."/>
            <person name="Crous P.W."/>
            <person name="Fauchery L."/>
            <person name="Girlanda M."/>
            <person name="Hayes R."/>
            <person name="Keri Z."/>
            <person name="Labutti K."/>
            <person name="Lipzen A."/>
            <person name="Lombard V."/>
            <person name="Magnuson J."/>
            <person name="Maillard F."/>
            <person name="Morin E."/>
            <person name="Murat C."/>
            <person name="Nolan M."/>
            <person name="Ohm R."/>
            <person name="Pangilinan J."/>
            <person name="Pereira M."/>
            <person name="Perotto S."/>
            <person name="Peter M."/>
            <person name="Riley R."/>
            <person name="Sitrit Y."/>
            <person name="Stielow B."/>
            <person name="Szollosi G."/>
            <person name="Zifcakova L."/>
            <person name="Stursova M."/>
            <person name="Spatafora J.W."/>
            <person name="Tedersoo L."/>
            <person name="Vaario L.-M."/>
            <person name="Yamada A."/>
            <person name="Yan M."/>
            <person name="Wang P."/>
            <person name="Xu J."/>
            <person name="Bruns T."/>
            <person name="Baldrian P."/>
            <person name="Vilgalys R."/>
            <person name="Henrissat B."/>
            <person name="Grigoriev I.V."/>
            <person name="Hibbett D."/>
            <person name="Nagy L.G."/>
            <person name="Martin F.M."/>
        </authorList>
    </citation>
    <scope>NUCLEOTIDE SEQUENCE</scope>
    <source>
        <strain evidence="1">UH-Tt-Lm1</strain>
    </source>
</reference>
<sequence length="88" mass="9663">MGPICALTRFSCRGLQAFLLFGSGYLTIRRLHTAHRTFRIAVSFRGPLIKNNEISSGSFSLSQASLNYGEGGHLRGLHNMQPEGGVQR</sequence>
<keyword evidence="2" id="KW-1185">Reference proteome</keyword>
<evidence type="ECO:0000313" key="2">
    <source>
        <dbReference type="Proteomes" id="UP000736335"/>
    </source>
</evidence>
<comment type="caution">
    <text evidence="1">The sequence shown here is derived from an EMBL/GenBank/DDBJ whole genome shotgun (WGS) entry which is preliminary data.</text>
</comment>
<organism evidence="1 2">
    <name type="scientific">Thelephora terrestris</name>
    <dbReference type="NCBI Taxonomy" id="56493"/>
    <lineage>
        <taxon>Eukaryota</taxon>
        <taxon>Fungi</taxon>
        <taxon>Dikarya</taxon>
        <taxon>Basidiomycota</taxon>
        <taxon>Agaricomycotina</taxon>
        <taxon>Agaricomycetes</taxon>
        <taxon>Thelephorales</taxon>
        <taxon>Thelephoraceae</taxon>
        <taxon>Thelephora</taxon>
    </lineage>
</organism>
<proteinExistence type="predicted"/>
<name>A0A9P6L877_9AGAM</name>